<dbReference type="PANTHER" id="PTHR22916:SF51">
    <property type="entry name" value="GLYCOSYLTRANSFERASE EPSH-RELATED"/>
    <property type="match status" value="1"/>
</dbReference>
<dbReference type="AlphaFoldDB" id="H1DFM0"/>
<dbReference type="Gene3D" id="3.90.550.10">
    <property type="entry name" value="Spore Coat Polysaccharide Biosynthesis Protein SpsA, Chain A"/>
    <property type="match status" value="1"/>
</dbReference>
<keyword evidence="2" id="KW-0808">Transferase</keyword>
<evidence type="ECO:0000256" key="1">
    <source>
        <dbReference type="ARBA" id="ARBA00022676"/>
    </source>
</evidence>
<dbReference type="HOGENOM" id="CLU_025996_25_0_10"/>
<evidence type="ECO:0000313" key="4">
    <source>
        <dbReference type="EMBL" id="EHP48693.1"/>
    </source>
</evidence>
<evidence type="ECO:0000313" key="5">
    <source>
        <dbReference type="Proteomes" id="UP000004892"/>
    </source>
</evidence>
<dbReference type="InterPro" id="IPR029044">
    <property type="entry name" value="Nucleotide-diphossugar_trans"/>
</dbReference>
<keyword evidence="5" id="KW-1185">Reference proteome</keyword>
<protein>
    <recommendedName>
        <fullName evidence="3">Glycosyltransferase 2-like domain-containing protein</fullName>
    </recommendedName>
</protein>
<dbReference type="Proteomes" id="UP000004892">
    <property type="component" value="Unassembled WGS sequence"/>
</dbReference>
<dbReference type="GeneID" id="98068645"/>
<dbReference type="PATRIC" id="fig|742817.3.peg.1117"/>
<dbReference type="STRING" id="742817.HMPREF9449_01056"/>
<dbReference type="SUPFAM" id="SSF53448">
    <property type="entry name" value="Nucleotide-diphospho-sugar transferases"/>
    <property type="match status" value="1"/>
</dbReference>
<organism evidence="4 5">
    <name type="scientific">Odoribacter laneus YIT 12061</name>
    <dbReference type="NCBI Taxonomy" id="742817"/>
    <lineage>
        <taxon>Bacteria</taxon>
        <taxon>Pseudomonadati</taxon>
        <taxon>Bacteroidota</taxon>
        <taxon>Bacteroidia</taxon>
        <taxon>Bacteroidales</taxon>
        <taxon>Odoribacteraceae</taxon>
        <taxon>Odoribacter</taxon>
    </lineage>
</organism>
<evidence type="ECO:0000259" key="3">
    <source>
        <dbReference type="Pfam" id="PF00535"/>
    </source>
</evidence>
<sequence>MTKVSVVMPVYNTGLYVAEALNSILNQTLRDIEIIVVDDGSTDNSCEIVSQLASTDSRIKFYKQASNEGQAVARNIGLRYITGKYVYFMDSDDVLAADALECCYRKCEEEDLNAVIFEAEVLTEDKETRFSFNYHYKDLEDRVYGGIELMNFLLDTNQFCVSPCMLLLRASLLKRWSPVFYSGIIHEDQLFTVMVYLHAIQMGYIKNSFFRRRIRPASTMTKKISRKNRIGYQTVFEQLSLFALTQKDDIKALIDKHRAITLNAFLSIAWPLSFQEKMIFLLFCFRKRYVKQIRFRNFALFLFKQLKKG</sequence>
<keyword evidence="1" id="KW-0328">Glycosyltransferase</keyword>
<dbReference type="CDD" id="cd00761">
    <property type="entry name" value="Glyco_tranf_GTA_type"/>
    <property type="match status" value="1"/>
</dbReference>
<dbReference type="Pfam" id="PF00535">
    <property type="entry name" value="Glycos_transf_2"/>
    <property type="match status" value="1"/>
</dbReference>
<dbReference type="PANTHER" id="PTHR22916">
    <property type="entry name" value="GLYCOSYLTRANSFERASE"/>
    <property type="match status" value="1"/>
</dbReference>
<accession>H1DFM0</accession>
<evidence type="ECO:0000256" key="2">
    <source>
        <dbReference type="ARBA" id="ARBA00022679"/>
    </source>
</evidence>
<gene>
    <name evidence="4" type="ORF">HMPREF9449_01056</name>
</gene>
<reference evidence="4 5" key="1">
    <citation type="submission" date="2012-01" db="EMBL/GenBank/DDBJ databases">
        <title>The Genome Sequence of Odoribacter laneus YIT 12061.</title>
        <authorList>
            <consortium name="The Broad Institute Genome Sequencing Platform"/>
            <person name="Earl A."/>
            <person name="Ward D."/>
            <person name="Feldgarden M."/>
            <person name="Gevers D."/>
            <person name="Morotomi M."/>
            <person name="Young S.K."/>
            <person name="Zeng Q."/>
            <person name="Gargeya S."/>
            <person name="Fitzgerald M."/>
            <person name="Haas B."/>
            <person name="Abouelleil A."/>
            <person name="Alvarado L."/>
            <person name="Arachchi H.M."/>
            <person name="Berlin A."/>
            <person name="Chapman S.B."/>
            <person name="Gearin G."/>
            <person name="Goldberg J."/>
            <person name="Griggs A."/>
            <person name="Gujja S."/>
            <person name="Hansen M."/>
            <person name="Heiman D."/>
            <person name="Howarth C."/>
            <person name="Larimer J."/>
            <person name="Lui A."/>
            <person name="MacDonald P.J.P."/>
            <person name="McCowen C."/>
            <person name="Montmayeur A."/>
            <person name="Murphy C."/>
            <person name="Neiman D."/>
            <person name="Pearson M."/>
            <person name="Priest M."/>
            <person name="Roberts A."/>
            <person name="Saif S."/>
            <person name="Shea T."/>
            <person name="Sisk P."/>
            <person name="Stolte C."/>
            <person name="Sykes S."/>
            <person name="Wortman J."/>
            <person name="Nusbaum C."/>
            <person name="Birren B."/>
        </authorList>
    </citation>
    <scope>NUCLEOTIDE SEQUENCE [LARGE SCALE GENOMIC DNA]</scope>
    <source>
        <strain evidence="4 5">YIT 12061</strain>
    </source>
</reference>
<dbReference type="RefSeq" id="WP_009136204.1">
    <property type="nucleotide sequence ID" value="NZ_JH594596.1"/>
</dbReference>
<name>H1DFM0_9BACT</name>
<dbReference type="eggNOG" id="COG1215">
    <property type="taxonomic scope" value="Bacteria"/>
</dbReference>
<comment type="caution">
    <text evidence="4">The sequence shown here is derived from an EMBL/GenBank/DDBJ whole genome shotgun (WGS) entry which is preliminary data.</text>
</comment>
<dbReference type="EMBL" id="ADMC01000017">
    <property type="protein sequence ID" value="EHP48693.1"/>
    <property type="molecule type" value="Genomic_DNA"/>
</dbReference>
<feature type="domain" description="Glycosyltransferase 2-like" evidence="3">
    <location>
        <begin position="5"/>
        <end position="172"/>
    </location>
</feature>
<proteinExistence type="predicted"/>
<dbReference type="InterPro" id="IPR001173">
    <property type="entry name" value="Glyco_trans_2-like"/>
</dbReference>
<dbReference type="GO" id="GO:0016758">
    <property type="term" value="F:hexosyltransferase activity"/>
    <property type="evidence" value="ECO:0007669"/>
    <property type="project" value="UniProtKB-ARBA"/>
</dbReference>